<dbReference type="GO" id="GO:0010181">
    <property type="term" value="F:FMN binding"/>
    <property type="evidence" value="ECO:0007669"/>
    <property type="project" value="TreeGrafter"/>
</dbReference>
<dbReference type="PANTHER" id="PTHR47307">
    <property type="entry name" value="GLUTATHIONE-REGULATED POTASSIUM-EFFLUX SYSTEM ANCILLARY PROTEIN KEFG"/>
    <property type="match status" value="1"/>
</dbReference>
<dbReference type="GO" id="GO:0009055">
    <property type="term" value="F:electron transfer activity"/>
    <property type="evidence" value="ECO:0007669"/>
    <property type="project" value="TreeGrafter"/>
</dbReference>
<gene>
    <name evidence="3" type="ORF">OXH18_20670</name>
</gene>
<dbReference type="RefSeq" id="WP_268609353.1">
    <property type="nucleotide sequence ID" value="NZ_CP113797.1"/>
</dbReference>
<evidence type="ECO:0000259" key="2">
    <source>
        <dbReference type="Pfam" id="PF02525"/>
    </source>
</evidence>
<dbReference type="EMBL" id="CP113797">
    <property type="protein sequence ID" value="WAL59559.1"/>
    <property type="molecule type" value="Genomic_DNA"/>
</dbReference>
<dbReference type="SUPFAM" id="SSF52218">
    <property type="entry name" value="Flavoproteins"/>
    <property type="match status" value="1"/>
</dbReference>
<keyword evidence="1" id="KW-0560">Oxidoreductase</keyword>
<reference evidence="3" key="1">
    <citation type="submission" date="2022-12" db="EMBL/GenBank/DDBJ databases">
        <title>Polyphasic identification of a Novel Hot-Spring Cyanobacterium Ocullathermofonsia sinensis gen nov. sp. nov. and Genomic Insights on its Adaptations to the Thermal Habitat.</title>
        <authorList>
            <person name="Daroch M."/>
            <person name="Tang J."/>
            <person name="Jiang Y."/>
        </authorList>
    </citation>
    <scope>NUCLEOTIDE SEQUENCE</scope>
    <source>
        <strain evidence="3">PKUAC-SCTA174</strain>
    </source>
</reference>
<dbReference type="InterPro" id="IPR029039">
    <property type="entry name" value="Flavoprotein-like_sf"/>
</dbReference>
<dbReference type="Proteomes" id="UP001163152">
    <property type="component" value="Chromosome"/>
</dbReference>
<keyword evidence="4" id="KW-1185">Reference proteome</keyword>
<organism evidence="3 4">
    <name type="scientific">Thermocoleostomius sinensis A174</name>
    <dbReference type="NCBI Taxonomy" id="2016057"/>
    <lineage>
        <taxon>Bacteria</taxon>
        <taxon>Bacillati</taxon>
        <taxon>Cyanobacteriota</taxon>
        <taxon>Cyanophyceae</taxon>
        <taxon>Oculatellales</taxon>
        <taxon>Oculatellaceae</taxon>
        <taxon>Thermocoleostomius</taxon>
    </lineage>
</organism>
<feature type="domain" description="Flavodoxin-like fold" evidence="2">
    <location>
        <begin position="6"/>
        <end position="173"/>
    </location>
</feature>
<dbReference type="Gene3D" id="3.40.50.360">
    <property type="match status" value="1"/>
</dbReference>
<evidence type="ECO:0000313" key="3">
    <source>
        <dbReference type="EMBL" id="WAL59559.1"/>
    </source>
</evidence>
<evidence type="ECO:0000256" key="1">
    <source>
        <dbReference type="ARBA" id="ARBA00023002"/>
    </source>
</evidence>
<dbReference type="PANTHER" id="PTHR47307:SF1">
    <property type="entry name" value="GLUTATHIONE-REGULATED POTASSIUM-EFFLUX SYSTEM ANCILLARY PROTEIN KEFG"/>
    <property type="match status" value="1"/>
</dbReference>
<proteinExistence type="predicted"/>
<sequence>MDTPNRILILFAHPALEKSRVNRRLLQAVTGLDSVTIHDLYETYPDFQIQVKDEQNLLLTHDIIVFQHPFYWYSSPALLKEWQDLVLEHGFAYGHEGVALRGKKMLSAITAGGSEQSYCQKGYNRFSVRQLLAPFEQTAHLCGMDYLPPFIVHGTHRLEGTQDIDKHAEDYHRVILALRDNTIRWDRISQCRRLNEDLLQIIQQESAHAT</sequence>
<evidence type="ECO:0000313" key="4">
    <source>
        <dbReference type="Proteomes" id="UP001163152"/>
    </source>
</evidence>
<dbReference type="KEGG" id="tsin:OXH18_20670"/>
<accession>A0A9E8ZAG5</accession>
<dbReference type="Pfam" id="PF02525">
    <property type="entry name" value="Flavodoxin_2"/>
    <property type="match status" value="1"/>
</dbReference>
<dbReference type="AlphaFoldDB" id="A0A9E8ZAG5"/>
<dbReference type="InterPro" id="IPR046980">
    <property type="entry name" value="KefG/KefF"/>
</dbReference>
<protein>
    <submittedName>
        <fullName evidence="3">NAD(P)H-dependent oxidoreductase</fullName>
    </submittedName>
</protein>
<dbReference type="InterPro" id="IPR003680">
    <property type="entry name" value="Flavodoxin_fold"/>
</dbReference>
<name>A0A9E8ZAG5_9CYAN</name>
<dbReference type="GO" id="GO:0003955">
    <property type="term" value="F:NAD(P)H dehydrogenase (quinone) activity"/>
    <property type="evidence" value="ECO:0007669"/>
    <property type="project" value="TreeGrafter"/>
</dbReference>